<proteinExistence type="predicted"/>
<dbReference type="EMBL" id="KK112380">
    <property type="protein sequence ID" value="KFM57489.1"/>
    <property type="molecule type" value="Genomic_DNA"/>
</dbReference>
<dbReference type="InterPro" id="IPR050227">
    <property type="entry name" value="Rab"/>
</dbReference>
<keyword evidence="4" id="KW-1185">Reference proteome</keyword>
<protein>
    <submittedName>
        <fullName evidence="3">Ras-related protein Rab-28</fullName>
    </submittedName>
</protein>
<dbReference type="Pfam" id="PF08477">
    <property type="entry name" value="Roc"/>
    <property type="match status" value="1"/>
</dbReference>
<dbReference type="PANTHER" id="PTHR47977">
    <property type="entry name" value="RAS-RELATED PROTEIN RAB"/>
    <property type="match status" value="1"/>
</dbReference>
<dbReference type="AlphaFoldDB" id="A0A087SXA0"/>
<feature type="non-terminal residue" evidence="3">
    <location>
        <position position="87"/>
    </location>
</feature>
<accession>A0A087SXA0</accession>
<dbReference type="InterPro" id="IPR027417">
    <property type="entry name" value="P-loop_NTPase"/>
</dbReference>
<dbReference type="OMA" id="WDIAGMN"/>
<name>A0A087SXA0_STEMI</name>
<dbReference type="SUPFAM" id="SSF52540">
    <property type="entry name" value="P-loop containing nucleoside triphosphate hydrolases"/>
    <property type="match status" value="1"/>
</dbReference>
<dbReference type="Gene3D" id="3.40.50.300">
    <property type="entry name" value="P-loop containing nucleotide triphosphate hydrolases"/>
    <property type="match status" value="1"/>
</dbReference>
<keyword evidence="2" id="KW-0342">GTP-binding</keyword>
<evidence type="ECO:0000313" key="3">
    <source>
        <dbReference type="EMBL" id="KFM57489.1"/>
    </source>
</evidence>
<dbReference type="STRING" id="407821.A0A087SXA0"/>
<dbReference type="GO" id="GO:0005525">
    <property type="term" value="F:GTP binding"/>
    <property type="evidence" value="ECO:0007669"/>
    <property type="project" value="UniProtKB-KW"/>
</dbReference>
<organism evidence="3 4">
    <name type="scientific">Stegodyphus mimosarum</name>
    <name type="common">African social velvet spider</name>
    <dbReference type="NCBI Taxonomy" id="407821"/>
    <lineage>
        <taxon>Eukaryota</taxon>
        <taxon>Metazoa</taxon>
        <taxon>Ecdysozoa</taxon>
        <taxon>Arthropoda</taxon>
        <taxon>Chelicerata</taxon>
        <taxon>Arachnida</taxon>
        <taxon>Araneae</taxon>
        <taxon>Araneomorphae</taxon>
        <taxon>Entelegynae</taxon>
        <taxon>Eresoidea</taxon>
        <taxon>Eresidae</taxon>
        <taxon>Stegodyphus</taxon>
    </lineage>
</organism>
<reference evidence="3 4" key="1">
    <citation type="submission" date="2013-11" db="EMBL/GenBank/DDBJ databases">
        <title>Genome sequencing of Stegodyphus mimosarum.</title>
        <authorList>
            <person name="Bechsgaard J."/>
        </authorList>
    </citation>
    <scope>NUCLEOTIDE SEQUENCE [LARGE SCALE GENOMIC DNA]</scope>
</reference>
<dbReference type="PRINTS" id="PR00449">
    <property type="entry name" value="RASTRNSFRMNG"/>
</dbReference>
<dbReference type="Proteomes" id="UP000054359">
    <property type="component" value="Unassembled WGS sequence"/>
</dbReference>
<evidence type="ECO:0000256" key="1">
    <source>
        <dbReference type="ARBA" id="ARBA00022741"/>
    </source>
</evidence>
<gene>
    <name evidence="3" type="ORF">X975_24086</name>
</gene>
<dbReference type="OrthoDB" id="10254700at2759"/>
<evidence type="ECO:0000313" key="4">
    <source>
        <dbReference type="Proteomes" id="UP000054359"/>
    </source>
</evidence>
<keyword evidence="1" id="KW-0547">Nucleotide-binding</keyword>
<dbReference type="PROSITE" id="PS51419">
    <property type="entry name" value="RAB"/>
    <property type="match status" value="1"/>
</dbReference>
<dbReference type="SMART" id="SM00175">
    <property type="entry name" value="RAB"/>
    <property type="match status" value="1"/>
</dbReference>
<evidence type="ECO:0000256" key="2">
    <source>
        <dbReference type="ARBA" id="ARBA00023134"/>
    </source>
</evidence>
<sequence length="87" mass="9784">MANSQYSGEKQFKFLLVGNEAVGKTCLALRFTQDKFDKLYKQTVGVDFFLKRIILPGSVNVTLQLWDIGGQSLGGEMFDKYLYGAHV</sequence>